<evidence type="ECO:0000313" key="3">
    <source>
        <dbReference type="EMBL" id="QJA56049.1"/>
    </source>
</evidence>
<dbReference type="Pfam" id="PF08381">
    <property type="entry name" value="BRX"/>
    <property type="match status" value="1"/>
</dbReference>
<reference evidence="3" key="1">
    <citation type="submission" date="2020-03" db="EMBL/GenBank/DDBJ databases">
        <title>The deep terrestrial virosphere.</title>
        <authorList>
            <person name="Holmfeldt K."/>
            <person name="Nilsson E."/>
            <person name="Simone D."/>
            <person name="Lopez-Fernandez M."/>
            <person name="Wu X."/>
            <person name="de Brujin I."/>
            <person name="Lundin D."/>
            <person name="Andersson A."/>
            <person name="Bertilsson S."/>
            <person name="Dopson M."/>
        </authorList>
    </citation>
    <scope>NUCLEOTIDE SEQUENCE</scope>
    <source>
        <strain evidence="3">MM415B01932</strain>
    </source>
</reference>
<evidence type="ECO:0000256" key="1">
    <source>
        <dbReference type="SAM" id="Coils"/>
    </source>
</evidence>
<proteinExistence type="predicted"/>
<accession>A0A6M3IF34</accession>
<keyword evidence="1" id="KW-0175">Coiled coil</keyword>
<evidence type="ECO:0000259" key="2">
    <source>
        <dbReference type="Pfam" id="PF08381"/>
    </source>
</evidence>
<dbReference type="CDD" id="cd00350">
    <property type="entry name" value="rubredoxin_like"/>
    <property type="match status" value="1"/>
</dbReference>
<gene>
    <name evidence="3" type="ORF">MM415B01932_0002</name>
</gene>
<dbReference type="EMBL" id="MT141197">
    <property type="protein sequence ID" value="QJA56049.1"/>
    <property type="molecule type" value="Genomic_DNA"/>
</dbReference>
<name>A0A6M3IF34_9ZZZZ</name>
<dbReference type="AlphaFoldDB" id="A0A6M3IF34"/>
<feature type="coiled-coil region" evidence="1">
    <location>
        <begin position="497"/>
        <end position="524"/>
    </location>
</feature>
<feature type="domain" description="BRX" evidence="2">
    <location>
        <begin position="359"/>
        <end position="402"/>
    </location>
</feature>
<sequence length="567" mass="62813">MKTLLKIGEMVDHAPEWLKDAIVHVAKDAGKKTDDLELHRHSHSEKAKVNGLDPASRKALKYVSYRTPDRDDEIVIPSAIDLKEFRKYAHVLVNHNYSLLPVGSDDSIEADDYGIKALTQYADTGEGTLANVVWALVSQGHMKASSVGFVPTSFTKPGDREWDRVANKLQSDWKEFDKPRAEKSLKRIITGGVLLEHSDVSVPCNTDASLIQIVKSMNVDEKLIKQMGIEMKGLGNLSDSDLRQALSQLVSPPTRDGLSPGVWVADIYDGYFVYVNGPDMFKQGYAVEGDKASLVGEPTPVQRRAVYITSETTKKSVAFGDCDADGVPSVVFKPYPSEHASRQNDPDKYKKIRRENDKFGEGIHAIWGVLEDGKTELQAIRFDKDKFTPEEAKKWLKDHEHKTVLEEAAGEEKARGDGRGVGGPAQGDGGADMCVCPECGATAKHERGVPCNEQKCPKCGTAMTGQPKEKSEKAEKVHYICTECDHEMDAVEAPDECPECGAKMEEAENEEEEEEDKEKKSINRVVKVVEPPRIVKVLFIPPDEEQIAKSMHDAVVRAISRRSGRLM</sequence>
<protein>
    <submittedName>
        <fullName evidence="3">Putative structural protein</fullName>
    </submittedName>
</protein>
<dbReference type="SUPFAM" id="SSF57802">
    <property type="entry name" value="Rubredoxin-like"/>
    <property type="match status" value="1"/>
</dbReference>
<organism evidence="3">
    <name type="scientific">viral metagenome</name>
    <dbReference type="NCBI Taxonomy" id="1070528"/>
    <lineage>
        <taxon>unclassified sequences</taxon>
        <taxon>metagenomes</taxon>
        <taxon>organismal metagenomes</taxon>
    </lineage>
</organism>
<dbReference type="InterPro" id="IPR013591">
    <property type="entry name" value="Brevis_radix_dom"/>
</dbReference>